<reference evidence="3" key="1">
    <citation type="submission" date="2020-11" db="EMBL/GenBank/DDBJ databases">
        <authorList>
            <person name="Whiteford S."/>
        </authorList>
    </citation>
    <scope>NUCLEOTIDE SEQUENCE</scope>
</reference>
<feature type="compositionally biased region" description="Basic and acidic residues" evidence="1">
    <location>
        <begin position="1061"/>
        <end position="1072"/>
    </location>
</feature>
<dbReference type="Pfam" id="PF16059">
    <property type="entry name" value="MGA_dom"/>
    <property type="match status" value="1"/>
</dbReference>
<protein>
    <submittedName>
        <fullName evidence="3">(diamondback moth) hypothetical protein</fullName>
    </submittedName>
</protein>
<sequence>MDESITKEKEMDSDSKVFSSDIQRGKEDTANNLYELINLVPATPSTITISDDLDSCNFKPVTGKFFEPKKRIRGSKVKTVRDIRIAYERDVNDYLTDDLIKQESFLLKRIRYGSSRLDNTIKIATNLLHGDQPISRSAWQMLANMNPDKNNNAVQFVLWNGQKIRVTGSKGGERKFLCSYDLGKRKCSNHKTIMKAKKMRLSLLKKSLATNFKPGPLSRKKQLDCSYQKKNIGSTKTVKLPKIGLDIEPTLGVSVEPTIANILNTIRDDEAGNLTATWASFSLSTLGSFKNKELIQINCEPITFDLNFKNNQNQILMRCDVENRAECIGSPVYDQPCHVVEERNVCKIVNDIVGDMLRSVEISLSENEFYAKDEEQSQNHSEDQAFLKFDLSKDKPKKKRSELDKLDVTVIRVSELTESENVDKFCKKSYCQMGCVCLSLLGQHCIKNHCGRADCMFKCSCDFSKYNPLTSLDGNATDLIPGLLNLDSKINSGLAKEEKKFHQTVVVTEQRSILLKSQRRNSKTPKRYAEYFDSVDKKSIDMKKILTVSALRLDCKNVEVWCMIHNIYNCFCKGRFIESIKPDPVSLKETDTLEKVTREKYISKEGSYDSVDELDVSSVDSNDTKYNEDYDERLNTRNKVSQSQEYKWKSSCARIRKFGGKRFVDAYYTEMNKKVKLMEENDQSLHQKMMIHFKAALNKSSNDTSGDVQEISSEPDEPTPAKQAPRMKFTCDTAKHFPNKTKLIGWLEANYKHYKQRIESGNKNIPLEAPKPGKISLYPWEVILERYRMKKNYFVVTIEEPHRIFMAVDLSHPFFNNCININSIPFEDLKKYPMTVSNIFHDVDEMKDNFYILCGLPACWELIGSVTKLKEKNDLNQSDSSLNSEVMSSNEVDSPKEETEKTKNEPNSESSSECKWFAMIVEYDFTEIQFQERGFFVKYDNIIKAINVAQVTGKTVRLSSQKKTSEEEYPQFGIYAIPYSNDKRVYIGPYEVDDELGIEIVERNSSQPMRYSRGVWIYKDKTENSNIIDEPLVCMPDIDNGPIVYLSKNNAPLKKVCPPPAEKEVKNEDKTEQPAPPLAPLSTTVKVLKPIKINKTNGFYRLQSNSSLLKSPIKRVTIMNTAAHMQSPAIIMPTPIIQDTFSLVEPMAVGKVGIPRLTKIKPVAEIAPQQKSAATVSKKATAPRGMLILRPEEINNRLSRSLSNSEVKVEEPAPQPENAMDMDIENFLATSDVCPAPHVLVVSDDEEPAPRPPRDVYIQCLNVPNLGWIKGKKDNEDKLSFEFPGFKYTNYYEEEEAFAKINQVMSRKVYIVKNLVLNWQVVESVKDLLTKDMLKTENLGSDFVLTGSGLRHKRDLLKGGPFKAPAPANKPTPMDVDTDDV</sequence>
<keyword evidence="4" id="KW-1185">Reference proteome</keyword>
<evidence type="ECO:0000313" key="4">
    <source>
        <dbReference type="Proteomes" id="UP000653454"/>
    </source>
</evidence>
<comment type="caution">
    <text evidence="3">The sequence shown here is derived from an EMBL/GenBank/DDBJ whole genome shotgun (WGS) entry which is preliminary data.</text>
</comment>
<feature type="domain" description="MGA conserved" evidence="2">
    <location>
        <begin position="421"/>
        <end position="464"/>
    </location>
</feature>
<evidence type="ECO:0000259" key="2">
    <source>
        <dbReference type="Pfam" id="PF16059"/>
    </source>
</evidence>
<dbReference type="EMBL" id="CAJHNJ030000002">
    <property type="protein sequence ID" value="CAG9091794.1"/>
    <property type="molecule type" value="Genomic_DNA"/>
</dbReference>
<feature type="compositionally biased region" description="Basic and acidic residues" evidence="1">
    <location>
        <begin position="893"/>
        <end position="906"/>
    </location>
</feature>
<feature type="compositionally biased region" description="Polar residues" evidence="1">
    <location>
        <begin position="700"/>
        <end position="712"/>
    </location>
</feature>
<feature type="compositionally biased region" description="Basic and acidic residues" evidence="1">
    <location>
        <begin position="1"/>
        <end position="15"/>
    </location>
</feature>
<dbReference type="InterPro" id="IPR032060">
    <property type="entry name" value="MGA_dom"/>
</dbReference>
<evidence type="ECO:0000256" key="1">
    <source>
        <dbReference type="SAM" id="MobiDB-lite"/>
    </source>
</evidence>
<feature type="region of interest" description="Disordered" evidence="1">
    <location>
        <begin position="700"/>
        <end position="725"/>
    </location>
</feature>
<name>A0A8S4D770_PLUXY</name>
<gene>
    <name evidence="3" type="ORF">PLXY2_LOCUS636</name>
</gene>
<accession>A0A8S4D770</accession>
<feature type="region of interest" description="Disordered" evidence="1">
    <location>
        <begin position="1057"/>
        <end position="1079"/>
    </location>
</feature>
<proteinExistence type="predicted"/>
<dbReference type="Proteomes" id="UP000653454">
    <property type="component" value="Unassembled WGS sequence"/>
</dbReference>
<feature type="region of interest" description="Disordered" evidence="1">
    <location>
        <begin position="876"/>
        <end position="910"/>
    </location>
</feature>
<feature type="region of interest" description="Disordered" evidence="1">
    <location>
        <begin position="1"/>
        <end position="22"/>
    </location>
</feature>
<evidence type="ECO:0000313" key="3">
    <source>
        <dbReference type="EMBL" id="CAG9091794.1"/>
    </source>
</evidence>
<feature type="region of interest" description="Disordered" evidence="1">
    <location>
        <begin position="1357"/>
        <end position="1381"/>
    </location>
</feature>
<organism evidence="3 4">
    <name type="scientific">Plutella xylostella</name>
    <name type="common">Diamondback moth</name>
    <name type="synonym">Plutella maculipennis</name>
    <dbReference type="NCBI Taxonomy" id="51655"/>
    <lineage>
        <taxon>Eukaryota</taxon>
        <taxon>Metazoa</taxon>
        <taxon>Ecdysozoa</taxon>
        <taxon>Arthropoda</taxon>
        <taxon>Hexapoda</taxon>
        <taxon>Insecta</taxon>
        <taxon>Pterygota</taxon>
        <taxon>Neoptera</taxon>
        <taxon>Endopterygota</taxon>
        <taxon>Lepidoptera</taxon>
        <taxon>Glossata</taxon>
        <taxon>Ditrysia</taxon>
        <taxon>Yponomeutoidea</taxon>
        <taxon>Plutellidae</taxon>
        <taxon>Plutella</taxon>
    </lineage>
</organism>